<dbReference type="EMBL" id="RCVM01000007">
    <property type="protein sequence ID" value="RLY03612.1"/>
    <property type="molecule type" value="Genomic_DNA"/>
</dbReference>
<sequence length="60" mass="7224">MRFSALITLLCMIAYLVVIYVIKGEHWLELVFLVIGVMSVIFHKQLDDWWEERRSKNKLQ</sequence>
<evidence type="ECO:0000256" key="1">
    <source>
        <dbReference type="SAM" id="Phobius"/>
    </source>
</evidence>
<proteinExistence type="predicted"/>
<protein>
    <submittedName>
        <fullName evidence="2">Uncharacterized protein</fullName>
    </submittedName>
</protein>
<keyword evidence="1" id="KW-0812">Transmembrane</keyword>
<evidence type="ECO:0000313" key="3">
    <source>
        <dbReference type="Proteomes" id="UP000279194"/>
    </source>
</evidence>
<name>A0A3L9DWQ5_9STRE</name>
<reference evidence="2 3" key="1">
    <citation type="submission" date="2018-10" db="EMBL/GenBank/DDBJ databases">
        <title>Streptococcus hillyeri sp. nov., isolated from equine tracheal sample.</title>
        <authorList>
            <person name="Macfadyen A.C."/>
            <person name="Waller A."/>
            <person name="Paterson G.K."/>
        </authorList>
    </citation>
    <scope>NUCLEOTIDE SEQUENCE [LARGE SCALE GENOMIC DNA]</scope>
    <source>
        <strain evidence="2 3">28462</strain>
    </source>
</reference>
<accession>A0A3L9DWQ5</accession>
<evidence type="ECO:0000313" key="2">
    <source>
        <dbReference type="EMBL" id="RLY03612.1"/>
    </source>
</evidence>
<feature type="transmembrane region" description="Helical" evidence="1">
    <location>
        <begin position="5"/>
        <end position="22"/>
    </location>
</feature>
<keyword evidence="1" id="KW-1133">Transmembrane helix</keyword>
<organism evidence="2 3">
    <name type="scientific">Streptococcus hillyeri</name>
    <dbReference type="NCBI Taxonomy" id="2282420"/>
    <lineage>
        <taxon>Bacteria</taxon>
        <taxon>Bacillati</taxon>
        <taxon>Bacillota</taxon>
        <taxon>Bacilli</taxon>
        <taxon>Lactobacillales</taxon>
        <taxon>Streptococcaceae</taxon>
        <taxon>Streptococcus</taxon>
    </lineage>
</organism>
<keyword evidence="3" id="KW-1185">Reference proteome</keyword>
<comment type="caution">
    <text evidence="2">The sequence shown here is derived from an EMBL/GenBank/DDBJ whole genome shotgun (WGS) entry which is preliminary data.</text>
</comment>
<dbReference type="Proteomes" id="UP000279194">
    <property type="component" value="Unassembled WGS sequence"/>
</dbReference>
<gene>
    <name evidence="2" type="ORF">EAF07_04850</name>
</gene>
<feature type="transmembrane region" description="Helical" evidence="1">
    <location>
        <begin position="28"/>
        <end position="46"/>
    </location>
</feature>
<keyword evidence="1" id="KW-0472">Membrane</keyword>
<dbReference type="AlphaFoldDB" id="A0A3L9DWQ5"/>